<dbReference type="PANTHER" id="PTHR45947">
    <property type="entry name" value="SULFOQUINOVOSYL TRANSFERASE SQD2"/>
    <property type="match status" value="1"/>
</dbReference>
<dbReference type="EMBL" id="JBEUWX010000002">
    <property type="protein sequence ID" value="MFA9950472.1"/>
    <property type="molecule type" value="Genomic_DNA"/>
</dbReference>
<keyword evidence="2" id="KW-1185">Reference proteome</keyword>
<comment type="caution">
    <text evidence="1">The sequence shown here is derived from an EMBL/GenBank/DDBJ whole genome shotgun (WGS) entry which is preliminary data.</text>
</comment>
<dbReference type="SUPFAM" id="SSF53756">
    <property type="entry name" value="UDP-Glycosyltransferase/glycogen phosphorylase"/>
    <property type="match status" value="1"/>
</dbReference>
<evidence type="ECO:0000313" key="2">
    <source>
        <dbReference type="Proteomes" id="UP001574673"/>
    </source>
</evidence>
<dbReference type="InterPro" id="IPR050194">
    <property type="entry name" value="Glycosyltransferase_grp1"/>
</dbReference>
<dbReference type="PANTHER" id="PTHR45947:SF3">
    <property type="entry name" value="SULFOQUINOVOSYL TRANSFERASE SQD2"/>
    <property type="match status" value="1"/>
</dbReference>
<gene>
    <name evidence="1" type="ORF">ABCS64_09120</name>
</gene>
<dbReference type="Gene3D" id="3.40.50.2000">
    <property type="entry name" value="Glycogen Phosphorylase B"/>
    <property type="match status" value="2"/>
</dbReference>
<sequence length="463" mass="51788">MKILLTVHQFVPEYFAGTEILTLSVAKNLLQRGHEVSVYTGYPTKEILPDWKRFDAYEIEGIQVRRFHHGFMPMGDQHVLSELEYDNHLSARYFSALIDEIAPNIIHFFHFGRLSSSVIDIARQKQIPAYYTPTDFWAVCPTCQLLLDDGQICPGPSRHAGNCIKHVAALTRWKNRAGLLKYLPTLAADTIAWLAKSPVRGQLPFRGDIAGLSRRAQLNIARLNALSAIFSPTRLMTDVLTRNGVDARLIHQSAYGIDMNGFDAAMPCEYNGKRPLILAYIGTLAQHKGCHVLIDAFRRLNTEGVRLKIYGNLNDFPDYVHRLQRMSEGYDGIEFMGTFPNTDIAQVLSRVDALVVPSVWYENTPLVIYSALAARRPVITSDFPGMSEVVENGVNGLTFTPGNVDALAQCLKRLHDEAGLLTRLSAHCAPPKSIESYVNELLTLYAESPAPLHDLPVRASSWE</sequence>
<accession>A0ABV4UFW1</accession>
<dbReference type="Pfam" id="PF13692">
    <property type="entry name" value="Glyco_trans_1_4"/>
    <property type="match status" value="1"/>
</dbReference>
<name>A0ABV4UFW1_9RHOO</name>
<reference evidence="2" key="1">
    <citation type="submission" date="2024-06" db="EMBL/GenBank/DDBJ databases">
        <title>Radixoralia hellwigii gen. nov., sp nov., isolated from a root canal in the human oral cavity.</title>
        <authorList>
            <person name="Bartsch S."/>
            <person name="Wittmer A."/>
            <person name="Schulz A.-K."/>
            <person name="Neumann-Schaal M."/>
            <person name="Wolf J."/>
            <person name="Gronow S."/>
            <person name="Tennert C."/>
            <person name="Haecker G."/>
            <person name="Cieplik F."/>
            <person name="Al-Ahmad A."/>
        </authorList>
    </citation>
    <scope>NUCLEOTIDE SEQUENCE [LARGE SCALE GENOMIC DNA]</scope>
    <source>
        <strain evidence="2">Wk13</strain>
    </source>
</reference>
<dbReference type="CDD" id="cd03823">
    <property type="entry name" value="GT4_ExpE7-like"/>
    <property type="match status" value="1"/>
</dbReference>
<dbReference type="RefSeq" id="WP_418891527.1">
    <property type="nucleotide sequence ID" value="NZ_JBEUWX010000002.1"/>
</dbReference>
<protein>
    <submittedName>
        <fullName evidence="1">Glycosyltransferase family 4 protein</fullName>
    </submittedName>
</protein>
<dbReference type="Proteomes" id="UP001574673">
    <property type="component" value="Unassembled WGS sequence"/>
</dbReference>
<proteinExistence type="predicted"/>
<evidence type="ECO:0000313" key="1">
    <source>
        <dbReference type="EMBL" id="MFA9950472.1"/>
    </source>
</evidence>
<organism evidence="1 2">
    <name type="scientific">Dentiradicibacter hellwigii</name>
    <dbReference type="NCBI Taxonomy" id="3149053"/>
    <lineage>
        <taxon>Bacteria</taxon>
        <taxon>Pseudomonadati</taxon>
        <taxon>Pseudomonadota</taxon>
        <taxon>Betaproteobacteria</taxon>
        <taxon>Rhodocyclales</taxon>
        <taxon>Rhodocyclaceae</taxon>
        <taxon>Dentiradicibacter</taxon>
    </lineage>
</organism>